<keyword evidence="3" id="KW-1185">Reference proteome</keyword>
<sequence>MKRKRSYFKKGDILLYAFVFSLFAFLLFNIKGMKTQKASKAEIYVDGDLKYIYKLQDEEKNIFVDTNLGGINVQLKDKKVRVTSSNSPLKLIVKQGWAKVPGDTLIGIPDRAIVKIVGENSGEEQEDDIDFIIK</sequence>
<dbReference type="Gene3D" id="2.60.320.10">
    <property type="entry name" value="N-utilization substance G protein NusG, insert domain"/>
    <property type="match status" value="1"/>
</dbReference>
<geneLocation type="plasmid" evidence="2 3">
    <name>pILYOP01</name>
</geneLocation>
<evidence type="ECO:0000256" key="1">
    <source>
        <dbReference type="SAM" id="Phobius"/>
    </source>
</evidence>
<dbReference type="Proteomes" id="UP000006875">
    <property type="component" value="Plasmid pILYOP01"/>
</dbReference>
<proteinExistence type="predicted"/>
<evidence type="ECO:0000313" key="2">
    <source>
        <dbReference type="EMBL" id="ADO84551.1"/>
    </source>
</evidence>
<gene>
    <name evidence="2" type="ordered locus">Ilyop_2796</name>
</gene>
<dbReference type="AlphaFoldDB" id="E3HDE8"/>
<dbReference type="KEGG" id="ipo:Ilyop_2796"/>
<dbReference type="HOGENOM" id="CLU_130936_1_2_0"/>
<dbReference type="RefSeq" id="WP_013389203.1">
    <property type="nucleotide sequence ID" value="NC_014633.1"/>
</dbReference>
<keyword evidence="1" id="KW-0812">Transmembrane</keyword>
<organism evidence="2 3">
    <name type="scientific">Ilyobacter polytropus (strain ATCC 51220 / DSM 2926 / LMG 16218 / CuHBu1)</name>
    <dbReference type="NCBI Taxonomy" id="572544"/>
    <lineage>
        <taxon>Bacteria</taxon>
        <taxon>Fusobacteriati</taxon>
        <taxon>Fusobacteriota</taxon>
        <taxon>Fusobacteriia</taxon>
        <taxon>Fusobacteriales</taxon>
        <taxon>Fusobacteriaceae</taxon>
        <taxon>Ilyobacter</taxon>
    </lineage>
</organism>
<keyword evidence="1" id="KW-0472">Membrane</keyword>
<name>E3HDE8_ILYPC</name>
<feature type="transmembrane region" description="Helical" evidence="1">
    <location>
        <begin position="13"/>
        <end position="30"/>
    </location>
</feature>
<dbReference type="EMBL" id="CP002282">
    <property type="protein sequence ID" value="ADO84551.1"/>
    <property type="molecule type" value="Genomic_DNA"/>
</dbReference>
<accession>E3HDE8</accession>
<dbReference type="OrthoDB" id="90362at2"/>
<keyword evidence="1" id="KW-1133">Transmembrane helix</keyword>
<dbReference type="InterPro" id="IPR038690">
    <property type="entry name" value="NusG_2_sf"/>
</dbReference>
<reference evidence="2 3" key="1">
    <citation type="journal article" date="2010" name="Stand. Genomic Sci.">
        <title>Complete genome sequence of Ilyobacter polytropus type strain (CuHbu1).</title>
        <authorList>
            <person name="Sikorski J."/>
            <person name="Chertkov O."/>
            <person name="Lapidus A."/>
            <person name="Nolan M."/>
            <person name="Lucas S."/>
            <person name="Del Rio T.G."/>
            <person name="Tice H."/>
            <person name="Cheng J.F."/>
            <person name="Tapia R."/>
            <person name="Han C."/>
            <person name="Goodwin L."/>
            <person name="Pitluck S."/>
            <person name="Liolios K."/>
            <person name="Ivanova N."/>
            <person name="Mavromatis K."/>
            <person name="Mikhailova N."/>
            <person name="Pati A."/>
            <person name="Chen A."/>
            <person name="Palaniappan K."/>
            <person name="Land M."/>
            <person name="Hauser L."/>
            <person name="Chang Y.J."/>
            <person name="Jeffries C.D."/>
            <person name="Brambilla E."/>
            <person name="Yasawong M."/>
            <person name="Rohde M."/>
            <person name="Pukall R."/>
            <person name="Spring S."/>
            <person name="Goker M."/>
            <person name="Woyke T."/>
            <person name="Bristow J."/>
            <person name="Eisen J.A."/>
            <person name="Markowitz V."/>
            <person name="Hugenholtz P."/>
            <person name="Kyrpides N.C."/>
            <person name="Klenk H.P."/>
        </authorList>
    </citation>
    <scope>NUCLEOTIDE SEQUENCE [LARGE SCALE GENOMIC DNA]</scope>
    <source>
        <strain evidence="3">ATCC 51220 / DSM 2926 / LMG 16218 / CuHBu1</strain>
        <plasmid evidence="3">pILYOP01</plasmid>
    </source>
</reference>
<keyword evidence="2" id="KW-0614">Plasmid</keyword>
<dbReference type="Pfam" id="PF07009">
    <property type="entry name" value="NusG_II"/>
    <property type="match status" value="1"/>
</dbReference>
<evidence type="ECO:0000313" key="3">
    <source>
        <dbReference type="Proteomes" id="UP000006875"/>
    </source>
</evidence>
<protein>
    <submittedName>
        <fullName evidence="2">Uncharacterized protein</fullName>
    </submittedName>
</protein>